<dbReference type="EMBL" id="MN738745">
    <property type="protein sequence ID" value="QHT36547.1"/>
    <property type="molecule type" value="Genomic_DNA"/>
</dbReference>
<reference evidence="1" key="1">
    <citation type="journal article" date="2020" name="Nature">
        <title>Giant virus diversity and host interactions through global metagenomics.</title>
        <authorList>
            <person name="Schulz F."/>
            <person name="Roux S."/>
            <person name="Paez-Espino D."/>
            <person name="Jungbluth S."/>
            <person name="Walsh D.A."/>
            <person name="Denef V.J."/>
            <person name="McMahon K.D."/>
            <person name="Konstantinidis K.T."/>
            <person name="Eloe-Fadrosh E.A."/>
            <person name="Kyrpides N.C."/>
            <person name="Woyke T."/>
        </authorList>
    </citation>
    <scope>NUCLEOTIDE SEQUENCE</scope>
    <source>
        <strain evidence="1">GVMAG-S-ERX555931-87</strain>
    </source>
</reference>
<dbReference type="InterPro" id="IPR036034">
    <property type="entry name" value="PDZ_sf"/>
</dbReference>
<protein>
    <recommendedName>
        <fullName evidence="2">PDZ domain-containing protein</fullName>
    </recommendedName>
</protein>
<accession>A0A6C0F489</accession>
<organism evidence="1">
    <name type="scientific">viral metagenome</name>
    <dbReference type="NCBI Taxonomy" id="1070528"/>
    <lineage>
        <taxon>unclassified sequences</taxon>
        <taxon>metagenomes</taxon>
        <taxon>organismal metagenomes</taxon>
    </lineage>
</organism>
<dbReference type="SUPFAM" id="SSF50156">
    <property type="entry name" value="PDZ domain-like"/>
    <property type="match status" value="1"/>
</dbReference>
<proteinExistence type="predicted"/>
<evidence type="ECO:0000313" key="1">
    <source>
        <dbReference type="EMBL" id="QHT36547.1"/>
    </source>
</evidence>
<name>A0A6C0F489_9ZZZZ</name>
<sequence length="175" mass="20035">MNLSFAGTYMGPKDLINEGIPEKEDVNIISEVLDTMKDKVEEIAVNELIKEIETPHLETIDINKKNKEQLLGIFFTQEEICGAYFNCSNGQEIDLPPIPPFCIININEDSILNGYDIKLGDVITQINGVDVTLRSFKDLVTSSKDINITINWSYSDYLFNYLKKNEIEFVYEKIR</sequence>
<evidence type="ECO:0008006" key="2">
    <source>
        <dbReference type="Google" id="ProtNLM"/>
    </source>
</evidence>
<dbReference type="AlphaFoldDB" id="A0A6C0F489"/>